<evidence type="ECO:0000313" key="4">
    <source>
        <dbReference type="Proteomes" id="UP000194798"/>
    </source>
</evidence>
<evidence type="ECO:0000313" key="3">
    <source>
        <dbReference type="EMBL" id="OUD13911.1"/>
    </source>
</evidence>
<sequence>MSNKTAVIMWKGMRLSFLSAAVVAVLGCANAKPIEGSVTADRIPDGPGLFTGETGEYRIRLFGGSSEEEGRHADRAGYSSGSSGSSRSSASSSGLDEGQ</sequence>
<keyword evidence="4" id="KW-1185">Reference proteome</keyword>
<protein>
    <recommendedName>
        <fullName evidence="5">Secreted protein</fullName>
    </recommendedName>
</protein>
<dbReference type="EMBL" id="MSLT01000012">
    <property type="protein sequence ID" value="OUD13911.1"/>
    <property type="molecule type" value="Genomic_DNA"/>
</dbReference>
<feature type="compositionally biased region" description="Low complexity" evidence="1">
    <location>
        <begin position="76"/>
        <end position="99"/>
    </location>
</feature>
<comment type="caution">
    <text evidence="3">The sequence shown here is derived from an EMBL/GenBank/DDBJ whole genome shotgun (WGS) entry which is preliminary data.</text>
</comment>
<dbReference type="Proteomes" id="UP000194798">
    <property type="component" value="Unassembled WGS sequence"/>
</dbReference>
<gene>
    <name evidence="3" type="ORF">TPSD3_06090</name>
</gene>
<feature type="region of interest" description="Disordered" evidence="1">
    <location>
        <begin position="62"/>
        <end position="99"/>
    </location>
</feature>
<keyword evidence="2" id="KW-0732">Signal</keyword>
<evidence type="ECO:0000256" key="2">
    <source>
        <dbReference type="SAM" id="SignalP"/>
    </source>
</evidence>
<proteinExistence type="predicted"/>
<name>A0A251X7F5_9GAMM</name>
<evidence type="ECO:0000256" key="1">
    <source>
        <dbReference type="SAM" id="MobiDB-lite"/>
    </source>
</evidence>
<accession>A0A251X7F5</accession>
<dbReference type="PROSITE" id="PS51257">
    <property type="entry name" value="PROKAR_LIPOPROTEIN"/>
    <property type="match status" value="1"/>
</dbReference>
<feature type="signal peptide" evidence="2">
    <location>
        <begin position="1"/>
        <end position="31"/>
    </location>
</feature>
<organism evidence="3 4">
    <name type="scientific">Thioflexithrix psekupsensis</name>
    <dbReference type="NCBI Taxonomy" id="1570016"/>
    <lineage>
        <taxon>Bacteria</taxon>
        <taxon>Pseudomonadati</taxon>
        <taxon>Pseudomonadota</taxon>
        <taxon>Gammaproteobacteria</taxon>
        <taxon>Thiotrichales</taxon>
        <taxon>Thioflexithrix</taxon>
    </lineage>
</organism>
<feature type="chain" id="PRO_5012242273" description="Secreted protein" evidence="2">
    <location>
        <begin position="32"/>
        <end position="99"/>
    </location>
</feature>
<dbReference type="RefSeq" id="WP_086487695.1">
    <property type="nucleotide sequence ID" value="NZ_MSLT01000012.1"/>
</dbReference>
<dbReference type="AlphaFoldDB" id="A0A251X7F5"/>
<reference evidence="3 4" key="1">
    <citation type="submission" date="2016-12" db="EMBL/GenBank/DDBJ databases">
        <title>Thioflexothrix psekupsii D3 genome sequencing and assembly.</title>
        <authorList>
            <person name="Fomenkov A."/>
            <person name="Vincze T."/>
            <person name="Grabovich M."/>
            <person name="Anton B.P."/>
            <person name="Dubinina G."/>
            <person name="Orlova M."/>
            <person name="Belousova E."/>
            <person name="Roberts R.J."/>
        </authorList>
    </citation>
    <scope>NUCLEOTIDE SEQUENCE [LARGE SCALE GENOMIC DNA]</scope>
    <source>
        <strain evidence="3">D3</strain>
    </source>
</reference>
<evidence type="ECO:0008006" key="5">
    <source>
        <dbReference type="Google" id="ProtNLM"/>
    </source>
</evidence>